<dbReference type="PANTHER" id="PTHR30511">
    <property type="entry name" value="ALANINE RACEMASE"/>
    <property type="match status" value="1"/>
</dbReference>
<comment type="catalytic activity">
    <reaction evidence="1">
        <text>L-alanine = D-alanine</text>
        <dbReference type="Rhea" id="RHEA:20249"/>
        <dbReference type="ChEBI" id="CHEBI:57416"/>
        <dbReference type="ChEBI" id="CHEBI:57972"/>
        <dbReference type="EC" id="5.1.1.1"/>
    </reaction>
</comment>
<comment type="cofactor">
    <cofactor evidence="2 7">
        <name>pyridoxal 5'-phosphate</name>
        <dbReference type="ChEBI" id="CHEBI:597326"/>
    </cofactor>
</comment>
<dbReference type="PANTHER" id="PTHR30511:SF0">
    <property type="entry name" value="ALANINE RACEMASE, CATABOLIC-RELATED"/>
    <property type="match status" value="1"/>
</dbReference>
<keyword evidence="11" id="KW-1185">Reference proteome</keyword>
<dbReference type="SUPFAM" id="SSF50621">
    <property type="entry name" value="Alanine racemase C-terminal domain-like"/>
    <property type="match status" value="1"/>
</dbReference>
<dbReference type="RefSeq" id="WP_160734915.1">
    <property type="nucleotide sequence ID" value="NZ_WTYT01000001.1"/>
</dbReference>
<dbReference type="AlphaFoldDB" id="A0A6I4T0M1"/>
<dbReference type="InterPro" id="IPR011079">
    <property type="entry name" value="Ala_racemase_C"/>
</dbReference>
<comment type="caution">
    <text evidence="10">The sequence shown here is derived from an EMBL/GenBank/DDBJ whole genome shotgun (WGS) entry which is preliminary data.</text>
</comment>
<evidence type="ECO:0000259" key="9">
    <source>
        <dbReference type="SMART" id="SM01005"/>
    </source>
</evidence>
<dbReference type="InterPro" id="IPR029066">
    <property type="entry name" value="PLP-binding_barrel"/>
</dbReference>
<evidence type="ECO:0000256" key="7">
    <source>
        <dbReference type="PIRSR" id="PIRSR600821-50"/>
    </source>
</evidence>
<dbReference type="GO" id="GO:0030632">
    <property type="term" value="P:D-alanine biosynthetic process"/>
    <property type="evidence" value="ECO:0007669"/>
    <property type="project" value="TreeGrafter"/>
</dbReference>
<sequence length="347" mass="37983">MTETSHLPPRTLRLALDQSALAENWRYLNRMSGSAQAGAAVKADGYGLGADRVVPVLRDAGVQDFFVAHWSEAHSVARHIPAHRISVLHGAVNREEAEYGIRHGIRPVINSLHQARVWQESGGGLCHVMVDSGMSRLGLSLEDVSDPVIAALDIDLAMSHLASADEDVAQNALQLERSRAAFAQLPARRFSLANSAGIMLGRDYHFDLTRPGLSLYGGIARPEMAGNIRQVAIPQAAVIQKRRLQAGDSVGYNARFVAPGPMNVAVISLGYADGLLRLQQTPYLEFDRKKLPVLGNISMDMTIVDIGQAPDLREGDWVNLPYDLRMVSDRSQLSQYELLTILGLRLR</sequence>
<reference evidence="10 11" key="1">
    <citation type="submission" date="2019-12" db="EMBL/GenBank/DDBJ databases">
        <title>Genomic-based taxomic classification of the family Erythrobacteraceae.</title>
        <authorList>
            <person name="Xu L."/>
        </authorList>
    </citation>
    <scope>NUCLEOTIDE SEQUENCE [LARGE SCALE GENOMIC DNA]</scope>
    <source>
        <strain evidence="10 11">LMG 29518</strain>
    </source>
</reference>
<dbReference type="PRINTS" id="PR00992">
    <property type="entry name" value="ALARACEMASE"/>
</dbReference>
<dbReference type="GO" id="GO:0008784">
    <property type="term" value="F:alanine racemase activity"/>
    <property type="evidence" value="ECO:0007669"/>
    <property type="project" value="UniProtKB-EC"/>
</dbReference>
<dbReference type="EMBL" id="WTYT01000001">
    <property type="protein sequence ID" value="MXO64487.1"/>
    <property type="molecule type" value="Genomic_DNA"/>
</dbReference>
<dbReference type="SMART" id="SM01005">
    <property type="entry name" value="Ala_racemase_C"/>
    <property type="match status" value="1"/>
</dbReference>
<evidence type="ECO:0000256" key="1">
    <source>
        <dbReference type="ARBA" id="ARBA00000316"/>
    </source>
</evidence>
<dbReference type="EC" id="5.1.1.1" evidence="4"/>
<keyword evidence="5 7" id="KW-0663">Pyridoxal phosphate</keyword>
<dbReference type="NCBIfam" id="TIGR00492">
    <property type="entry name" value="alr"/>
    <property type="match status" value="1"/>
</dbReference>
<feature type="modified residue" description="N6-(pyridoxal phosphate)lysine" evidence="7">
    <location>
        <position position="42"/>
    </location>
</feature>
<dbReference type="Proteomes" id="UP000438476">
    <property type="component" value="Unassembled WGS sequence"/>
</dbReference>
<dbReference type="InterPro" id="IPR001608">
    <property type="entry name" value="Ala_racemase_N"/>
</dbReference>
<dbReference type="CDD" id="cd00430">
    <property type="entry name" value="PLPDE_III_AR"/>
    <property type="match status" value="1"/>
</dbReference>
<protein>
    <recommendedName>
        <fullName evidence="4">alanine racemase</fullName>
        <ecNumber evidence="4">5.1.1.1</ecNumber>
    </recommendedName>
</protein>
<dbReference type="InterPro" id="IPR020622">
    <property type="entry name" value="Ala_racemase_pyridoxalP-BS"/>
</dbReference>
<dbReference type="SUPFAM" id="SSF51419">
    <property type="entry name" value="PLP-binding barrel"/>
    <property type="match status" value="1"/>
</dbReference>
<dbReference type="GO" id="GO:0030170">
    <property type="term" value="F:pyridoxal phosphate binding"/>
    <property type="evidence" value="ECO:0007669"/>
    <property type="project" value="TreeGrafter"/>
</dbReference>
<dbReference type="Gene3D" id="3.20.20.10">
    <property type="entry name" value="Alanine racemase"/>
    <property type="match status" value="1"/>
</dbReference>
<gene>
    <name evidence="10" type="primary">alr</name>
    <name evidence="10" type="ORF">GRI91_01770</name>
</gene>
<dbReference type="InterPro" id="IPR000821">
    <property type="entry name" value="Ala_racemase"/>
</dbReference>
<dbReference type="InterPro" id="IPR009006">
    <property type="entry name" value="Ala_racemase/Decarboxylase_C"/>
</dbReference>
<name>A0A6I4T0M1_9SPHN</name>
<evidence type="ECO:0000256" key="6">
    <source>
        <dbReference type="ARBA" id="ARBA00023235"/>
    </source>
</evidence>
<organism evidence="10 11">
    <name type="scientific">Altericroceibacterium endophyticum</name>
    <dbReference type="NCBI Taxonomy" id="1808508"/>
    <lineage>
        <taxon>Bacteria</taxon>
        <taxon>Pseudomonadati</taxon>
        <taxon>Pseudomonadota</taxon>
        <taxon>Alphaproteobacteria</taxon>
        <taxon>Sphingomonadales</taxon>
        <taxon>Erythrobacteraceae</taxon>
        <taxon>Altericroceibacterium</taxon>
    </lineage>
</organism>
<feature type="domain" description="Alanine racemase C-terminal" evidence="9">
    <location>
        <begin position="231"/>
        <end position="347"/>
    </location>
</feature>
<feature type="binding site" evidence="8">
    <location>
        <position position="136"/>
    </location>
    <ligand>
        <name>substrate</name>
    </ligand>
</feature>
<evidence type="ECO:0000313" key="10">
    <source>
        <dbReference type="EMBL" id="MXO64487.1"/>
    </source>
</evidence>
<comment type="similarity">
    <text evidence="3">Belongs to the alanine racemase family.</text>
</comment>
<evidence type="ECO:0000256" key="2">
    <source>
        <dbReference type="ARBA" id="ARBA00001933"/>
    </source>
</evidence>
<evidence type="ECO:0000256" key="5">
    <source>
        <dbReference type="ARBA" id="ARBA00022898"/>
    </source>
</evidence>
<dbReference type="GO" id="GO:0005829">
    <property type="term" value="C:cytosol"/>
    <property type="evidence" value="ECO:0007669"/>
    <property type="project" value="TreeGrafter"/>
</dbReference>
<dbReference type="OrthoDB" id="9813814at2"/>
<evidence type="ECO:0000256" key="3">
    <source>
        <dbReference type="ARBA" id="ARBA00007880"/>
    </source>
</evidence>
<accession>A0A6I4T0M1</accession>
<evidence type="ECO:0000256" key="8">
    <source>
        <dbReference type="PIRSR" id="PIRSR600821-52"/>
    </source>
</evidence>
<dbReference type="PROSITE" id="PS00395">
    <property type="entry name" value="ALANINE_RACEMASE"/>
    <property type="match status" value="1"/>
</dbReference>
<dbReference type="Gene3D" id="2.40.37.10">
    <property type="entry name" value="Lyase, Ornithine Decarboxylase, Chain A, domain 1"/>
    <property type="match status" value="1"/>
</dbReference>
<evidence type="ECO:0000313" key="11">
    <source>
        <dbReference type="Proteomes" id="UP000438476"/>
    </source>
</evidence>
<feature type="binding site" evidence="8">
    <location>
        <position position="299"/>
    </location>
    <ligand>
        <name>substrate</name>
    </ligand>
</feature>
<evidence type="ECO:0000256" key="4">
    <source>
        <dbReference type="ARBA" id="ARBA00013089"/>
    </source>
</evidence>
<dbReference type="Pfam" id="PF01168">
    <property type="entry name" value="Ala_racemase_N"/>
    <property type="match status" value="1"/>
</dbReference>
<proteinExistence type="inferred from homology"/>
<dbReference type="Pfam" id="PF00842">
    <property type="entry name" value="Ala_racemase_C"/>
    <property type="match status" value="1"/>
</dbReference>
<keyword evidence="6 10" id="KW-0413">Isomerase</keyword>